<name>A0A8D8I5M3_CULPI</name>
<keyword evidence="1" id="KW-0472">Membrane</keyword>
<protein>
    <submittedName>
        <fullName evidence="2">(northern house mosquito) hypothetical protein</fullName>
    </submittedName>
</protein>
<evidence type="ECO:0000256" key="1">
    <source>
        <dbReference type="SAM" id="Phobius"/>
    </source>
</evidence>
<sequence>MLSFSLCSRLISASYGLYGCYTTCELNARVPQILADTARNAFDSRRMRHTKIKQIGTCYLCFFFLYSRKILLHFLFAVVFCLCTKVSRFLFVYSHYPGILVIFISSVSLDIHSFCLFFYTHINCLRLV</sequence>
<organism evidence="2">
    <name type="scientific">Culex pipiens</name>
    <name type="common">House mosquito</name>
    <dbReference type="NCBI Taxonomy" id="7175"/>
    <lineage>
        <taxon>Eukaryota</taxon>
        <taxon>Metazoa</taxon>
        <taxon>Ecdysozoa</taxon>
        <taxon>Arthropoda</taxon>
        <taxon>Hexapoda</taxon>
        <taxon>Insecta</taxon>
        <taxon>Pterygota</taxon>
        <taxon>Neoptera</taxon>
        <taxon>Endopterygota</taxon>
        <taxon>Diptera</taxon>
        <taxon>Nematocera</taxon>
        <taxon>Culicoidea</taxon>
        <taxon>Culicidae</taxon>
        <taxon>Culicinae</taxon>
        <taxon>Culicini</taxon>
        <taxon>Culex</taxon>
        <taxon>Culex</taxon>
    </lineage>
</organism>
<feature type="transmembrane region" description="Helical" evidence="1">
    <location>
        <begin position="70"/>
        <end position="93"/>
    </location>
</feature>
<evidence type="ECO:0000313" key="2">
    <source>
        <dbReference type="EMBL" id="CAG6546663.1"/>
    </source>
</evidence>
<feature type="transmembrane region" description="Helical" evidence="1">
    <location>
        <begin position="99"/>
        <end position="119"/>
    </location>
</feature>
<proteinExistence type="predicted"/>
<dbReference type="AlphaFoldDB" id="A0A8D8I5M3"/>
<reference evidence="2" key="1">
    <citation type="submission" date="2021-05" db="EMBL/GenBank/DDBJ databases">
        <authorList>
            <person name="Alioto T."/>
            <person name="Alioto T."/>
            <person name="Gomez Garrido J."/>
        </authorList>
    </citation>
    <scope>NUCLEOTIDE SEQUENCE</scope>
</reference>
<keyword evidence="1" id="KW-0812">Transmembrane</keyword>
<keyword evidence="1" id="KW-1133">Transmembrane helix</keyword>
<dbReference type="EMBL" id="HBUE01137617">
    <property type="protein sequence ID" value="CAG6499308.1"/>
    <property type="molecule type" value="Transcribed_RNA"/>
</dbReference>
<dbReference type="EMBL" id="HBUE01341794">
    <property type="protein sequence ID" value="CAG6598846.1"/>
    <property type="molecule type" value="Transcribed_RNA"/>
</dbReference>
<accession>A0A8D8I5M3</accession>
<dbReference type="EMBL" id="HBUE01234891">
    <property type="protein sequence ID" value="CAG6546663.1"/>
    <property type="molecule type" value="Transcribed_RNA"/>
</dbReference>